<accession>A0A9X3I932</accession>
<dbReference type="RefSeq" id="WP_010600258.1">
    <property type="nucleotide sequence ID" value="NZ_JAPJUH010000002.1"/>
</dbReference>
<sequence>MIPRTIHYCWFGHAEKPELVKNCIDSWRKHLPEYDIVEWNETNFDVERYRYSSQAYSAGKFAFVSDVCRLYALSVAGGIYLDTDVEFLKPINQEMLLNDAFTGFEDNLLLSSAIMGSVKNGSWVSDLLAPYRQRSFYLEDGIADTTPNTEVITAFMKVEKGLILNNSIQHIENYLMVYPSEFFSPKSWKSLKIAITDNTYAIHHFAASWLSEPKTLLGRISNRLLGKLASDYLSRMYRGILGR</sequence>
<dbReference type="InterPro" id="IPR051706">
    <property type="entry name" value="Glycosyltransferase_domain"/>
</dbReference>
<dbReference type="GO" id="GO:0000030">
    <property type="term" value="F:mannosyltransferase activity"/>
    <property type="evidence" value="ECO:0007669"/>
    <property type="project" value="TreeGrafter"/>
</dbReference>
<protein>
    <submittedName>
        <fullName evidence="2">Glycosyltransferase</fullName>
    </submittedName>
</protein>
<dbReference type="PANTHER" id="PTHR32385:SF15">
    <property type="entry name" value="INOSITOL PHOSPHOCERAMIDE MANNOSYLTRANSFERASE 1"/>
    <property type="match status" value="1"/>
</dbReference>
<reference evidence="2" key="1">
    <citation type="submission" date="2022-11" db="EMBL/GenBank/DDBJ databases">
        <authorList>
            <person name="Graham C."/>
            <person name="Newman J.D."/>
        </authorList>
    </citation>
    <scope>NUCLEOTIDE SEQUENCE</scope>
    <source>
        <strain evidence="2">DSM 19486</strain>
    </source>
</reference>
<dbReference type="EMBL" id="JAPJUH010000002">
    <property type="protein sequence ID" value="MCX3264880.1"/>
    <property type="molecule type" value="Genomic_DNA"/>
</dbReference>
<dbReference type="AlphaFoldDB" id="A0A9X3I932"/>
<name>A0A9X3I932_9SPHI</name>
<evidence type="ECO:0000313" key="2">
    <source>
        <dbReference type="EMBL" id="MCX3264880.1"/>
    </source>
</evidence>
<dbReference type="Pfam" id="PF04488">
    <property type="entry name" value="Gly_transf_sug"/>
    <property type="match status" value="1"/>
</dbReference>
<comment type="caution">
    <text evidence="2">The sequence shown here is derived from an EMBL/GenBank/DDBJ whole genome shotgun (WGS) entry which is preliminary data.</text>
</comment>
<gene>
    <name evidence="2" type="ORF">OQZ29_09000</name>
</gene>
<evidence type="ECO:0000256" key="1">
    <source>
        <dbReference type="ARBA" id="ARBA00022679"/>
    </source>
</evidence>
<proteinExistence type="predicted"/>
<keyword evidence="3" id="KW-1185">Reference proteome</keyword>
<dbReference type="PANTHER" id="PTHR32385">
    <property type="entry name" value="MANNOSYL PHOSPHORYLINOSITOL CERAMIDE SYNTHASE"/>
    <property type="match status" value="1"/>
</dbReference>
<dbReference type="InterPro" id="IPR029044">
    <property type="entry name" value="Nucleotide-diphossugar_trans"/>
</dbReference>
<keyword evidence="1" id="KW-0808">Transferase</keyword>
<dbReference type="SUPFAM" id="SSF53448">
    <property type="entry name" value="Nucleotide-diphospho-sugar transferases"/>
    <property type="match status" value="1"/>
</dbReference>
<evidence type="ECO:0000313" key="3">
    <source>
        <dbReference type="Proteomes" id="UP001142592"/>
    </source>
</evidence>
<dbReference type="GO" id="GO:0016020">
    <property type="term" value="C:membrane"/>
    <property type="evidence" value="ECO:0007669"/>
    <property type="project" value="GOC"/>
</dbReference>
<dbReference type="Proteomes" id="UP001142592">
    <property type="component" value="Unassembled WGS sequence"/>
</dbReference>
<organism evidence="2 3">
    <name type="scientific">Pedobacter agri</name>
    <dbReference type="NCBI Taxonomy" id="454586"/>
    <lineage>
        <taxon>Bacteria</taxon>
        <taxon>Pseudomonadati</taxon>
        <taxon>Bacteroidota</taxon>
        <taxon>Sphingobacteriia</taxon>
        <taxon>Sphingobacteriales</taxon>
        <taxon>Sphingobacteriaceae</taxon>
        <taxon>Pedobacter</taxon>
    </lineage>
</organism>
<dbReference type="GO" id="GO:0051999">
    <property type="term" value="P:mannosyl-inositol phosphorylceramide biosynthetic process"/>
    <property type="evidence" value="ECO:0007669"/>
    <property type="project" value="TreeGrafter"/>
</dbReference>
<dbReference type="InterPro" id="IPR007577">
    <property type="entry name" value="GlycoTrfase_DXD_sugar-bd_CS"/>
</dbReference>
<dbReference type="Gene3D" id="3.90.550.20">
    <property type="match status" value="1"/>
</dbReference>